<feature type="binding site" evidence="5">
    <location>
        <begin position="248"/>
        <end position="254"/>
    </location>
    <ligand>
        <name>S-adenosyl-L-methionine</name>
        <dbReference type="ChEBI" id="CHEBI:59789"/>
    </ligand>
</feature>
<evidence type="ECO:0000256" key="1">
    <source>
        <dbReference type="ARBA" id="ARBA00022603"/>
    </source>
</evidence>
<feature type="binding site" evidence="5">
    <location>
        <position position="269"/>
    </location>
    <ligand>
        <name>S-adenosyl-L-methionine</name>
        <dbReference type="ChEBI" id="CHEBI:59789"/>
    </ligand>
</feature>
<dbReference type="PANTHER" id="PTHR22807">
    <property type="entry name" value="NOP2 YEAST -RELATED NOL1/NOP2/FMU SUN DOMAIN-CONTAINING"/>
    <property type="match status" value="1"/>
</dbReference>
<dbReference type="GO" id="GO:0003723">
    <property type="term" value="F:RNA binding"/>
    <property type="evidence" value="ECO:0007669"/>
    <property type="project" value="UniProtKB-UniRule"/>
</dbReference>
<dbReference type="GO" id="GO:0008173">
    <property type="term" value="F:RNA methyltransferase activity"/>
    <property type="evidence" value="ECO:0007669"/>
    <property type="project" value="InterPro"/>
</dbReference>
<name>A0A917QAX6_9HYPH</name>
<keyword evidence="2 5" id="KW-0808">Transferase</keyword>
<dbReference type="RefSeq" id="WP_244645462.1">
    <property type="nucleotide sequence ID" value="NZ_BMMF01000008.1"/>
</dbReference>
<keyword evidence="1 5" id="KW-0489">Methyltransferase</keyword>
<dbReference type="InterPro" id="IPR001678">
    <property type="entry name" value="MeTrfase_RsmB-F_NOP2_dom"/>
</dbReference>
<dbReference type="Pfam" id="PF01189">
    <property type="entry name" value="Methyltr_RsmB-F"/>
    <property type="match status" value="1"/>
</dbReference>
<evidence type="ECO:0000256" key="2">
    <source>
        <dbReference type="ARBA" id="ARBA00022679"/>
    </source>
</evidence>
<dbReference type="InterPro" id="IPR023267">
    <property type="entry name" value="RCMT"/>
</dbReference>
<feature type="domain" description="SAM-dependent MTase RsmB/NOP-type" evidence="6">
    <location>
        <begin position="157"/>
        <end position="434"/>
    </location>
</feature>
<evidence type="ECO:0000259" key="6">
    <source>
        <dbReference type="PROSITE" id="PS51686"/>
    </source>
</evidence>
<evidence type="ECO:0000256" key="3">
    <source>
        <dbReference type="ARBA" id="ARBA00022691"/>
    </source>
</evidence>
<evidence type="ECO:0000313" key="7">
    <source>
        <dbReference type="EMBL" id="GGK40568.1"/>
    </source>
</evidence>
<dbReference type="CDD" id="cd02440">
    <property type="entry name" value="AdoMet_MTases"/>
    <property type="match status" value="1"/>
</dbReference>
<organism evidence="7 8">
    <name type="scientific">Salinarimonas ramus</name>
    <dbReference type="NCBI Taxonomy" id="690164"/>
    <lineage>
        <taxon>Bacteria</taxon>
        <taxon>Pseudomonadati</taxon>
        <taxon>Pseudomonadota</taxon>
        <taxon>Alphaproteobacteria</taxon>
        <taxon>Hyphomicrobiales</taxon>
        <taxon>Salinarimonadaceae</taxon>
        <taxon>Salinarimonas</taxon>
    </lineage>
</organism>
<reference evidence="7 8" key="1">
    <citation type="journal article" date="2014" name="Int. J. Syst. Evol. Microbiol.">
        <title>Complete genome sequence of Corynebacterium casei LMG S-19264T (=DSM 44701T), isolated from a smear-ripened cheese.</title>
        <authorList>
            <consortium name="US DOE Joint Genome Institute (JGI-PGF)"/>
            <person name="Walter F."/>
            <person name="Albersmeier A."/>
            <person name="Kalinowski J."/>
            <person name="Ruckert C."/>
        </authorList>
    </citation>
    <scope>NUCLEOTIDE SEQUENCE [LARGE SCALE GENOMIC DNA]</scope>
    <source>
        <strain evidence="7 8">CGMCC 1.9161</strain>
    </source>
</reference>
<dbReference type="InterPro" id="IPR035926">
    <property type="entry name" value="NusB-like_sf"/>
</dbReference>
<evidence type="ECO:0000256" key="5">
    <source>
        <dbReference type="PROSITE-ProRule" id="PRU01023"/>
    </source>
</evidence>
<dbReference type="GO" id="GO:0006355">
    <property type="term" value="P:regulation of DNA-templated transcription"/>
    <property type="evidence" value="ECO:0007669"/>
    <property type="project" value="InterPro"/>
</dbReference>
<dbReference type="Gene3D" id="3.40.50.150">
    <property type="entry name" value="Vaccinia Virus protein VP39"/>
    <property type="match status" value="1"/>
</dbReference>
<dbReference type="Pfam" id="PF01029">
    <property type="entry name" value="NusB"/>
    <property type="match status" value="1"/>
</dbReference>
<dbReference type="PRINTS" id="PR02008">
    <property type="entry name" value="RCMTFAMILY"/>
</dbReference>
<dbReference type="FunFam" id="3.40.50.150:FF:000257">
    <property type="entry name" value="16S rRNA methyltransferase"/>
    <property type="match status" value="1"/>
</dbReference>
<dbReference type="InterPro" id="IPR029063">
    <property type="entry name" value="SAM-dependent_MTases_sf"/>
</dbReference>
<accession>A0A917QAX6</accession>
<dbReference type="PANTHER" id="PTHR22807:SF61">
    <property type="entry name" value="NOL1_NOP2_SUN FAMILY PROTEIN _ ANTITERMINATION NUSB DOMAIN-CONTAINING PROTEIN"/>
    <property type="match status" value="1"/>
</dbReference>
<protein>
    <submittedName>
        <fullName evidence="7">MFS transporter</fullName>
    </submittedName>
</protein>
<dbReference type="InterPro" id="IPR049560">
    <property type="entry name" value="MeTrfase_RsmB-F_NOP2_cat"/>
</dbReference>
<dbReference type="SUPFAM" id="SSF53335">
    <property type="entry name" value="S-adenosyl-L-methionine-dependent methyltransferases"/>
    <property type="match status" value="1"/>
</dbReference>
<keyword evidence="8" id="KW-1185">Reference proteome</keyword>
<dbReference type="PROSITE" id="PS51686">
    <property type="entry name" value="SAM_MT_RSMB_NOP"/>
    <property type="match status" value="1"/>
</dbReference>
<dbReference type="Gene3D" id="1.10.940.10">
    <property type="entry name" value="NusB-like"/>
    <property type="match status" value="1"/>
</dbReference>
<dbReference type="SUPFAM" id="SSF48013">
    <property type="entry name" value="NusB-like"/>
    <property type="match status" value="1"/>
</dbReference>
<evidence type="ECO:0000256" key="4">
    <source>
        <dbReference type="ARBA" id="ARBA00022884"/>
    </source>
</evidence>
<feature type="binding site" evidence="5">
    <location>
        <position position="295"/>
    </location>
    <ligand>
        <name>S-adenosyl-L-methionine</name>
        <dbReference type="ChEBI" id="CHEBI:59789"/>
    </ligand>
</feature>
<comment type="caution">
    <text evidence="7">The sequence shown here is derived from an EMBL/GenBank/DDBJ whole genome shotgun (WGS) entry which is preliminary data.</text>
</comment>
<dbReference type="InterPro" id="IPR006027">
    <property type="entry name" value="NusB_RsmB_TIM44"/>
</dbReference>
<evidence type="ECO:0000313" key="8">
    <source>
        <dbReference type="Proteomes" id="UP000600449"/>
    </source>
</evidence>
<comment type="similarity">
    <text evidence="5">Belongs to the class I-like SAM-binding methyltransferase superfamily. RsmB/NOP family.</text>
</comment>
<dbReference type="AlphaFoldDB" id="A0A917QAX6"/>
<feature type="binding site" evidence="5">
    <location>
        <position position="311"/>
    </location>
    <ligand>
        <name>S-adenosyl-L-methionine</name>
        <dbReference type="ChEBI" id="CHEBI:59789"/>
    </ligand>
</feature>
<dbReference type="Proteomes" id="UP000600449">
    <property type="component" value="Unassembled WGS sequence"/>
</dbReference>
<sequence length="434" mass="45839">MADEQPGLGARRLAFAALEETLRVRRALDDVLAARAPVAALEPRDLGLARAIAVTALRRLGTIRAALAERLSQPVGDPRLEALLVAGAAQILFLDVPDHAAVATAVDLAREERRLARAAGLINAVLRRVARERDAVLAEAEADPLRDAPTWLAARWVATYGEASAAEIARAHRREAALDLTVKGDPQQWVDALEARLLPTGTLRVAARAPVPELPGYAEGAWWVQDAAAALPATLLGARPGMRIADLCAAPGGKTAQLAAAGADVLAVDRSAKRLERLSENLARLGLGAETRAVDALALPEDALFDAVLLDAPCSSTGTLRRHPDVAWTKDEGDVAKLAALQARLLDKAAAITKPGGVLVYCTCSLEPEEGEAQAAAFLARHQDFAREPIDPQEIGCASALLTADGDLRVLPHLGLAPEAPGLDGFYATRLRKR</sequence>
<proteinExistence type="inferred from homology"/>
<dbReference type="EMBL" id="BMMF01000008">
    <property type="protein sequence ID" value="GGK40568.1"/>
    <property type="molecule type" value="Genomic_DNA"/>
</dbReference>
<dbReference type="GO" id="GO:0001510">
    <property type="term" value="P:RNA methylation"/>
    <property type="evidence" value="ECO:0007669"/>
    <property type="project" value="InterPro"/>
</dbReference>
<keyword evidence="3 5" id="KW-0949">S-adenosyl-L-methionine</keyword>
<feature type="active site" description="Nucleophile" evidence="5">
    <location>
        <position position="364"/>
    </location>
</feature>
<gene>
    <name evidence="7" type="primary">sun</name>
    <name evidence="7" type="ORF">GCM10011322_29640</name>
</gene>
<keyword evidence="4 5" id="KW-0694">RNA-binding</keyword>